<dbReference type="InterPro" id="IPR017482">
    <property type="entry name" value="Lambda-type_endonuclease"/>
</dbReference>
<feature type="domain" description="YqaJ viral recombinase" evidence="2">
    <location>
        <begin position="43"/>
        <end position="178"/>
    </location>
</feature>
<proteinExistence type="predicted"/>
<dbReference type="InterPro" id="IPR011604">
    <property type="entry name" value="PDDEXK-like_dom_sf"/>
</dbReference>
<dbReference type="Pfam" id="PF09588">
    <property type="entry name" value="YqaJ"/>
    <property type="match status" value="1"/>
</dbReference>
<dbReference type="Proteomes" id="UP000284451">
    <property type="component" value="Unassembled WGS sequence"/>
</dbReference>
<dbReference type="AlphaFoldDB" id="A0A443KD97"/>
<evidence type="ECO:0000313" key="3">
    <source>
        <dbReference type="EMBL" id="RWR30573.1"/>
    </source>
</evidence>
<gene>
    <name evidence="3" type="ORF">D2T29_12950</name>
</gene>
<dbReference type="SUPFAM" id="SSF52980">
    <property type="entry name" value="Restriction endonuclease-like"/>
    <property type="match status" value="1"/>
</dbReference>
<name>A0A443KD97_9RHOB</name>
<organism evidence="3 4">
    <name type="scientific">Paenirhodobacter populi</name>
    <dbReference type="NCBI Taxonomy" id="2306993"/>
    <lineage>
        <taxon>Bacteria</taxon>
        <taxon>Pseudomonadati</taxon>
        <taxon>Pseudomonadota</taxon>
        <taxon>Alphaproteobacteria</taxon>
        <taxon>Rhodobacterales</taxon>
        <taxon>Rhodobacter group</taxon>
        <taxon>Paenirhodobacter</taxon>
    </lineage>
</organism>
<comment type="caution">
    <text evidence="3">The sequence shown here is derived from an EMBL/GenBank/DDBJ whole genome shotgun (WGS) entry which is preliminary data.</text>
</comment>
<reference evidence="3 4" key="1">
    <citation type="submission" date="2019-01" db="EMBL/GenBank/DDBJ databases">
        <title>Sinorhodobacter populi sp. nov. isolated from the symptomatic bark tissue of Populus euramericana canker.</title>
        <authorList>
            <person name="Xu G."/>
        </authorList>
    </citation>
    <scope>NUCLEOTIDE SEQUENCE [LARGE SCALE GENOMIC DNA]</scope>
    <source>
        <strain evidence="3 4">07D10-4-3</strain>
    </source>
</reference>
<reference evidence="3 4" key="2">
    <citation type="submission" date="2019-01" db="EMBL/GenBank/DDBJ databases">
        <authorList>
            <person name="Li Y."/>
        </authorList>
    </citation>
    <scope>NUCLEOTIDE SEQUENCE [LARGE SCALE GENOMIC DNA]</scope>
    <source>
        <strain evidence="3 4">07D10-4-3</strain>
    </source>
</reference>
<sequence length="352" mass="40242">MQTRPHDNLTREGLPSWSLLASLWRQAVRFVRLAQNSPADEANWKAWRRQGITATDAAVIIGKSSFKTPWRLWSEKMGRLPEDDLSFNPYVRRGKTYEHMLREHVASARDIGIIPACIEYDIDPVFRASLDGIDYRGRPWEFKILSSSHFADVKKNGKMSEYFQRYYPQMQHQLLCTESPEGFLCFGDFGTIEETKMDARVREYIVFPVGTDSEFQEMIKAKAYDFLRSLKDGVEPHKDPDRDLFIPSNDQDVAKWQIVAKKILPLLSKKAALEKEVEELKNQISDYGDELKSVLGPNKSGEFAGLRATQYSRKGVVDWHSLLASLGHDANDEAIVGPFRKDGSKAMKFTAL</sequence>
<dbReference type="InterPro" id="IPR019080">
    <property type="entry name" value="YqaJ_viral_recombinase"/>
</dbReference>
<dbReference type="Gene3D" id="3.90.320.10">
    <property type="match status" value="1"/>
</dbReference>
<protein>
    <recommendedName>
        <fullName evidence="2">YqaJ viral recombinase domain-containing protein</fullName>
    </recommendedName>
</protein>
<accession>A0A443KD97</accession>
<dbReference type="NCBIfam" id="TIGR03033">
    <property type="entry name" value="phage_rel_nuc"/>
    <property type="match status" value="1"/>
</dbReference>
<evidence type="ECO:0000259" key="2">
    <source>
        <dbReference type="Pfam" id="PF09588"/>
    </source>
</evidence>
<evidence type="ECO:0000256" key="1">
    <source>
        <dbReference type="SAM" id="Coils"/>
    </source>
</evidence>
<feature type="coiled-coil region" evidence="1">
    <location>
        <begin position="263"/>
        <end position="290"/>
    </location>
</feature>
<dbReference type="InterPro" id="IPR011335">
    <property type="entry name" value="Restrct_endonuc-II-like"/>
</dbReference>
<evidence type="ECO:0000313" key="4">
    <source>
        <dbReference type="Proteomes" id="UP000284451"/>
    </source>
</evidence>
<dbReference type="EMBL" id="SAUY01000015">
    <property type="protein sequence ID" value="RWR30573.1"/>
    <property type="molecule type" value="Genomic_DNA"/>
</dbReference>
<keyword evidence="1" id="KW-0175">Coiled coil</keyword>